<sequence length="187" mass="21893">MTPILENNDYHDYKRVVHINLECKYIFGVQKPFELFCCDDLQEKLGICKECYPGFKSRRKKYEYRCMNWRCICKDNQRCHNEHGCIDVKPLYTEVDSKHDGFTPLTLTNEQSAPTPVAATTSLTNESLGMVKTEIFIYSLFGVGTFFILCFIIGLCVYKKSHKENINSNSETIPKYRCYQSHIRRIQ</sequence>
<reference evidence="2" key="1">
    <citation type="submission" date="2021-03" db="EMBL/GenBank/DDBJ databases">
        <authorList>
            <person name="Bekaert M."/>
        </authorList>
    </citation>
    <scope>NUCLEOTIDE SEQUENCE</scope>
</reference>
<dbReference type="AlphaFoldDB" id="A0A8S3RQM1"/>
<evidence type="ECO:0000313" key="2">
    <source>
        <dbReference type="EMBL" id="CAG2209115.1"/>
    </source>
</evidence>
<evidence type="ECO:0000256" key="1">
    <source>
        <dbReference type="SAM" id="Phobius"/>
    </source>
</evidence>
<feature type="transmembrane region" description="Helical" evidence="1">
    <location>
        <begin position="135"/>
        <end position="158"/>
    </location>
</feature>
<gene>
    <name evidence="2" type="ORF">MEDL_23262</name>
</gene>
<comment type="caution">
    <text evidence="2">The sequence shown here is derived from an EMBL/GenBank/DDBJ whole genome shotgun (WGS) entry which is preliminary data.</text>
</comment>
<keyword evidence="1" id="KW-0812">Transmembrane</keyword>
<accession>A0A8S3RQM1</accession>
<dbReference type="Proteomes" id="UP000683360">
    <property type="component" value="Unassembled WGS sequence"/>
</dbReference>
<name>A0A8S3RQM1_MYTED</name>
<protein>
    <submittedName>
        <fullName evidence="2">Uncharacterized protein</fullName>
    </submittedName>
</protein>
<organism evidence="2 3">
    <name type="scientific">Mytilus edulis</name>
    <name type="common">Blue mussel</name>
    <dbReference type="NCBI Taxonomy" id="6550"/>
    <lineage>
        <taxon>Eukaryota</taxon>
        <taxon>Metazoa</taxon>
        <taxon>Spiralia</taxon>
        <taxon>Lophotrochozoa</taxon>
        <taxon>Mollusca</taxon>
        <taxon>Bivalvia</taxon>
        <taxon>Autobranchia</taxon>
        <taxon>Pteriomorphia</taxon>
        <taxon>Mytilida</taxon>
        <taxon>Mytiloidea</taxon>
        <taxon>Mytilidae</taxon>
        <taxon>Mytilinae</taxon>
        <taxon>Mytilus</taxon>
    </lineage>
</organism>
<proteinExistence type="predicted"/>
<keyword evidence="1" id="KW-0472">Membrane</keyword>
<keyword evidence="3" id="KW-1185">Reference proteome</keyword>
<evidence type="ECO:0000313" key="3">
    <source>
        <dbReference type="Proteomes" id="UP000683360"/>
    </source>
</evidence>
<dbReference type="EMBL" id="CAJPWZ010001138">
    <property type="protein sequence ID" value="CAG2209115.1"/>
    <property type="molecule type" value="Genomic_DNA"/>
</dbReference>
<keyword evidence="1" id="KW-1133">Transmembrane helix</keyword>